<protein>
    <submittedName>
        <fullName evidence="1">Uncharacterized protein</fullName>
    </submittedName>
</protein>
<dbReference type="EMBL" id="JABEMD010000091">
    <property type="protein sequence ID" value="NNH14290.1"/>
    <property type="molecule type" value="Genomic_DNA"/>
</dbReference>
<sequence>MTIEKTEVTALIPADDARDLVIRATKLGVSSPEYLGYLILFAAYGIEHTEAAEFLMRAGSGQVGTQG</sequence>
<proteinExistence type="predicted"/>
<accession>A0A849BEC9</accession>
<reference evidence="1 2" key="1">
    <citation type="submission" date="2020-05" db="EMBL/GenBank/DDBJ databases">
        <title>MicrobeNet Type strains.</title>
        <authorList>
            <person name="Nicholson A.C."/>
        </authorList>
    </citation>
    <scope>NUCLEOTIDE SEQUENCE [LARGE SCALE GENOMIC DNA]</scope>
    <source>
        <strain evidence="1 2">ATCC 700815</strain>
    </source>
</reference>
<organism evidence="1 2">
    <name type="scientific">Cupriavidus gilardii</name>
    <dbReference type="NCBI Taxonomy" id="82541"/>
    <lineage>
        <taxon>Bacteria</taxon>
        <taxon>Pseudomonadati</taxon>
        <taxon>Pseudomonadota</taxon>
        <taxon>Betaproteobacteria</taxon>
        <taxon>Burkholderiales</taxon>
        <taxon>Burkholderiaceae</taxon>
        <taxon>Cupriavidus</taxon>
    </lineage>
</organism>
<dbReference type="AlphaFoldDB" id="A0A849BEC9"/>
<evidence type="ECO:0000313" key="2">
    <source>
        <dbReference type="Proteomes" id="UP000542973"/>
    </source>
</evidence>
<name>A0A849BEC9_9BURK</name>
<evidence type="ECO:0000313" key="1">
    <source>
        <dbReference type="EMBL" id="NNH14290.1"/>
    </source>
</evidence>
<comment type="caution">
    <text evidence="1">The sequence shown here is derived from an EMBL/GenBank/DDBJ whole genome shotgun (WGS) entry which is preliminary data.</text>
</comment>
<dbReference type="Proteomes" id="UP000542973">
    <property type="component" value="Unassembled WGS sequence"/>
</dbReference>
<dbReference type="RefSeq" id="WP_151023580.1">
    <property type="nucleotide sequence ID" value="NZ_BAAAEB010000034.1"/>
</dbReference>
<gene>
    <name evidence="1" type="ORF">HLB16_25940</name>
</gene>